<reference evidence="2" key="1">
    <citation type="journal article" date="2019" name="Int. J. Syst. Evol. Microbiol.">
        <title>The Global Catalogue of Microorganisms (GCM) 10K type strain sequencing project: providing services to taxonomists for standard genome sequencing and annotation.</title>
        <authorList>
            <consortium name="The Broad Institute Genomics Platform"/>
            <consortium name="The Broad Institute Genome Sequencing Center for Infectious Disease"/>
            <person name="Wu L."/>
            <person name="Ma J."/>
        </authorList>
    </citation>
    <scope>NUCLEOTIDE SEQUENCE [LARGE SCALE GENOMIC DNA]</scope>
    <source>
        <strain evidence="2">JCM 18274</strain>
    </source>
</reference>
<sequence length="96" mass="11553">MEAQDLIPVKVICKRYNVPSSFIINLQEYQLIEVLVEKDNYFVHITQIKKIEKLIRLHYDLNINFEGVDAINNLLQQVEYLQQEIIFLQNKLNRYE</sequence>
<dbReference type="EMBL" id="BAABJH010000001">
    <property type="protein sequence ID" value="GAA4884340.1"/>
    <property type="molecule type" value="Genomic_DNA"/>
</dbReference>
<dbReference type="Pfam" id="PF13591">
    <property type="entry name" value="MerR_2"/>
    <property type="match status" value="1"/>
</dbReference>
<accession>A0ABP9EPT1</accession>
<keyword evidence="2" id="KW-1185">Reference proteome</keyword>
<proteinExistence type="predicted"/>
<dbReference type="Proteomes" id="UP001500433">
    <property type="component" value="Unassembled WGS sequence"/>
</dbReference>
<dbReference type="RefSeq" id="WP_345272237.1">
    <property type="nucleotide sequence ID" value="NZ_BAABJH010000001.1"/>
</dbReference>
<comment type="caution">
    <text evidence="1">The sequence shown here is derived from an EMBL/GenBank/DDBJ whole genome shotgun (WGS) entry which is preliminary data.</text>
</comment>
<organism evidence="1 2">
    <name type="scientific">Flaviramulus aquimarinus</name>
    <dbReference type="NCBI Taxonomy" id="1170456"/>
    <lineage>
        <taxon>Bacteria</taxon>
        <taxon>Pseudomonadati</taxon>
        <taxon>Bacteroidota</taxon>
        <taxon>Flavobacteriia</taxon>
        <taxon>Flavobacteriales</taxon>
        <taxon>Flavobacteriaceae</taxon>
        <taxon>Flaviramulus</taxon>
    </lineage>
</organism>
<evidence type="ECO:0000313" key="2">
    <source>
        <dbReference type="Proteomes" id="UP001500433"/>
    </source>
</evidence>
<protein>
    <recommendedName>
        <fullName evidence="3">MerR HTH family regulatory protein</fullName>
    </recommendedName>
</protein>
<evidence type="ECO:0000313" key="1">
    <source>
        <dbReference type="EMBL" id="GAA4884340.1"/>
    </source>
</evidence>
<gene>
    <name evidence="1" type="ORF">GCM10023311_03400</name>
</gene>
<name>A0ABP9EPT1_9FLAO</name>
<dbReference type="Gene3D" id="1.10.1660.10">
    <property type="match status" value="1"/>
</dbReference>
<evidence type="ECO:0008006" key="3">
    <source>
        <dbReference type="Google" id="ProtNLM"/>
    </source>
</evidence>